<reference evidence="11" key="1">
    <citation type="submission" date="2020-07" db="EMBL/GenBank/DDBJ databases">
        <title>Genome sequences of bacteria associated with the marine, planktonic diatom Thalassiosira profunda strain ECT2AJA-044.</title>
        <authorList>
            <person name="Gargas C.B."/>
            <person name="Roberts W.R."/>
            <person name="Alverson A.J."/>
        </authorList>
    </citation>
    <scope>NUCLEOTIDE SEQUENCE</scope>
    <source>
        <strain evidence="11">ECT2AJA-044</strain>
    </source>
</reference>
<feature type="signal peptide" evidence="9">
    <location>
        <begin position="1"/>
        <end position="23"/>
    </location>
</feature>
<dbReference type="SUPFAM" id="SSF109998">
    <property type="entry name" value="Triger factor/SurA peptide-binding domain-like"/>
    <property type="match status" value="1"/>
</dbReference>
<dbReference type="InterPro" id="IPR046357">
    <property type="entry name" value="PPIase_dom_sf"/>
</dbReference>
<dbReference type="PANTHER" id="PTHR47245:SF2">
    <property type="entry name" value="PEPTIDYL-PROLYL CIS-TRANS ISOMERASE HP_0175-RELATED"/>
    <property type="match status" value="1"/>
</dbReference>
<dbReference type="InterPro" id="IPR027304">
    <property type="entry name" value="Trigger_fact/SurA_dom_sf"/>
</dbReference>
<evidence type="ECO:0000259" key="10">
    <source>
        <dbReference type="PROSITE" id="PS50198"/>
    </source>
</evidence>
<evidence type="ECO:0000256" key="4">
    <source>
        <dbReference type="ARBA" id="ARBA00018370"/>
    </source>
</evidence>
<gene>
    <name evidence="11" type="ORF">HZ995_05930</name>
</gene>
<evidence type="ECO:0000313" key="11">
    <source>
        <dbReference type="EMBL" id="QTN37044.1"/>
    </source>
</evidence>
<dbReference type="PROSITE" id="PS50198">
    <property type="entry name" value="PPIC_PPIASE_2"/>
    <property type="match status" value="1"/>
</dbReference>
<dbReference type="GO" id="GO:0003755">
    <property type="term" value="F:peptidyl-prolyl cis-trans isomerase activity"/>
    <property type="evidence" value="ECO:0007669"/>
    <property type="project" value="UniProtKB-KW"/>
</dbReference>
<evidence type="ECO:0000256" key="5">
    <source>
        <dbReference type="ARBA" id="ARBA00023110"/>
    </source>
</evidence>
<keyword evidence="8 11" id="KW-0413">Isomerase</keyword>
<name>A0A975I8I1_9RHOB</name>
<evidence type="ECO:0000256" key="1">
    <source>
        <dbReference type="ARBA" id="ARBA00000971"/>
    </source>
</evidence>
<keyword evidence="5 8" id="KW-0697">Rotamase</keyword>
<proteinExistence type="inferred from homology"/>
<dbReference type="Proteomes" id="UP000665026">
    <property type="component" value="Chromosome"/>
</dbReference>
<evidence type="ECO:0000256" key="3">
    <source>
        <dbReference type="ARBA" id="ARBA00013194"/>
    </source>
</evidence>
<dbReference type="RefSeq" id="WP_209357739.1">
    <property type="nucleotide sequence ID" value="NZ_CP060010.1"/>
</dbReference>
<dbReference type="Gene3D" id="3.10.50.40">
    <property type="match status" value="1"/>
</dbReference>
<evidence type="ECO:0000256" key="2">
    <source>
        <dbReference type="ARBA" id="ARBA00007656"/>
    </source>
</evidence>
<comment type="catalytic activity">
    <reaction evidence="1">
        <text>[protein]-peptidylproline (omega=180) = [protein]-peptidylproline (omega=0)</text>
        <dbReference type="Rhea" id="RHEA:16237"/>
        <dbReference type="Rhea" id="RHEA-COMP:10747"/>
        <dbReference type="Rhea" id="RHEA-COMP:10748"/>
        <dbReference type="ChEBI" id="CHEBI:83833"/>
        <dbReference type="ChEBI" id="CHEBI:83834"/>
        <dbReference type="EC" id="5.2.1.8"/>
    </reaction>
</comment>
<organism evidence="11 12">
    <name type="scientific">Cognatishimia activa</name>
    <dbReference type="NCBI Taxonomy" id="1715691"/>
    <lineage>
        <taxon>Bacteria</taxon>
        <taxon>Pseudomonadati</taxon>
        <taxon>Pseudomonadota</taxon>
        <taxon>Alphaproteobacteria</taxon>
        <taxon>Rhodobacterales</taxon>
        <taxon>Paracoccaceae</taxon>
        <taxon>Cognatishimia</taxon>
    </lineage>
</organism>
<keyword evidence="9" id="KW-0732">Signal</keyword>
<dbReference type="InterPro" id="IPR000297">
    <property type="entry name" value="PPIase_PpiC"/>
</dbReference>
<dbReference type="InterPro" id="IPR050245">
    <property type="entry name" value="PrsA_foldase"/>
</dbReference>
<feature type="domain" description="PpiC" evidence="10">
    <location>
        <begin position="135"/>
        <end position="224"/>
    </location>
</feature>
<evidence type="ECO:0000256" key="7">
    <source>
        <dbReference type="ARBA" id="ARBA00031484"/>
    </source>
</evidence>
<evidence type="ECO:0000256" key="8">
    <source>
        <dbReference type="PROSITE-ProRule" id="PRU00278"/>
    </source>
</evidence>
<protein>
    <recommendedName>
        <fullName evidence="4">Parvulin-like PPIase</fullName>
        <ecNumber evidence="3">5.2.1.8</ecNumber>
    </recommendedName>
    <alternativeName>
        <fullName evidence="6">Peptidyl-prolyl cis-trans isomerase plp</fullName>
    </alternativeName>
    <alternativeName>
        <fullName evidence="7">Rotamase plp</fullName>
    </alternativeName>
</protein>
<accession>A0A975I8I1</accession>
<sequence>MSKTLRALRIAAAGLFFALPAFAQETPTADTVVATVNNAEITLGHMIAVRETLPAQYQQLAPEVLFSGILDQIIQQTLLAQAVGDDIPKRTAKTLEVQRTAILADAAVDAALAERVDDAALRAMYDAKYGDFTGAQEFDASHILVETEEEAQAIATEIRAGADFAETAKEKSTGPSGPRGGALGWFGPGQMVPPFEAAVAELKVGEVSDPVQTQFGWHVIILNDTRTQEAPTFEMVLPEIQVDAENAAAAAYVAELAESGTVDQSAADALDPNLIAQFELLDE</sequence>
<dbReference type="PANTHER" id="PTHR47245">
    <property type="entry name" value="PEPTIDYLPROLYL ISOMERASE"/>
    <property type="match status" value="1"/>
</dbReference>
<comment type="similarity">
    <text evidence="2">Belongs to the PpiC/parvulin rotamase family.</text>
</comment>
<dbReference type="AlphaFoldDB" id="A0A975I8I1"/>
<dbReference type="EC" id="5.2.1.8" evidence="3"/>
<feature type="chain" id="PRO_5036925794" description="Parvulin-like PPIase" evidence="9">
    <location>
        <begin position="24"/>
        <end position="283"/>
    </location>
</feature>
<dbReference type="EMBL" id="CP060010">
    <property type="protein sequence ID" value="QTN37044.1"/>
    <property type="molecule type" value="Genomic_DNA"/>
</dbReference>
<dbReference type="KEGG" id="cact:HZ995_05930"/>
<evidence type="ECO:0000256" key="9">
    <source>
        <dbReference type="SAM" id="SignalP"/>
    </source>
</evidence>
<evidence type="ECO:0000256" key="6">
    <source>
        <dbReference type="ARBA" id="ARBA00030642"/>
    </source>
</evidence>
<dbReference type="SUPFAM" id="SSF54534">
    <property type="entry name" value="FKBP-like"/>
    <property type="match status" value="1"/>
</dbReference>
<dbReference type="Pfam" id="PF00639">
    <property type="entry name" value="Rotamase"/>
    <property type="match status" value="1"/>
</dbReference>
<evidence type="ECO:0000313" key="12">
    <source>
        <dbReference type="Proteomes" id="UP000665026"/>
    </source>
</evidence>